<feature type="transmembrane region" description="Helical" evidence="1">
    <location>
        <begin position="31"/>
        <end position="49"/>
    </location>
</feature>
<gene>
    <name evidence="3" type="ORF">ACFOW6_04985</name>
</gene>
<dbReference type="InterPro" id="IPR001457">
    <property type="entry name" value="NADH_UbQ/plastoQ_OxRdtase_su6"/>
</dbReference>
<accession>A0ABV8UIN0</accession>
<dbReference type="Proteomes" id="UP001595799">
    <property type="component" value="Unassembled WGS sequence"/>
</dbReference>
<comment type="caution">
    <text evidence="3">The sequence shown here is derived from an EMBL/GenBank/DDBJ whole genome shotgun (WGS) entry which is preliminary data.</text>
</comment>
<dbReference type="EMBL" id="JBHSCW010000003">
    <property type="protein sequence ID" value="MFC4350894.1"/>
    <property type="molecule type" value="Genomic_DNA"/>
</dbReference>
<evidence type="ECO:0000256" key="1">
    <source>
        <dbReference type="RuleBase" id="RU004429"/>
    </source>
</evidence>
<proteinExistence type="inferred from homology"/>
<feature type="region of interest" description="Disordered" evidence="2">
    <location>
        <begin position="171"/>
        <end position="213"/>
    </location>
</feature>
<organism evidence="3 4">
    <name type="scientific">Fodinicurvata halophila</name>
    <dbReference type="NCBI Taxonomy" id="1419723"/>
    <lineage>
        <taxon>Bacteria</taxon>
        <taxon>Pseudomonadati</taxon>
        <taxon>Pseudomonadota</taxon>
        <taxon>Alphaproteobacteria</taxon>
        <taxon>Rhodospirillales</taxon>
        <taxon>Rhodovibrionaceae</taxon>
        <taxon>Fodinicurvata</taxon>
    </lineage>
</organism>
<keyword evidence="1" id="KW-0812">Transmembrane</keyword>
<dbReference type="RefSeq" id="WP_382421239.1">
    <property type="nucleotide sequence ID" value="NZ_JBHSCW010000003.1"/>
</dbReference>
<feature type="transmembrane region" description="Helical" evidence="1">
    <location>
        <begin position="95"/>
        <end position="113"/>
    </location>
</feature>
<comment type="subcellular location">
    <subcellularLocation>
        <location evidence="1">Cell membrane</location>
        <topology evidence="1">Multi-pass membrane protein</topology>
    </subcellularLocation>
</comment>
<dbReference type="InterPro" id="IPR042106">
    <property type="entry name" value="Nuo/plastoQ_OxRdtase_6_NuoJ"/>
</dbReference>
<reference evidence="4" key="1">
    <citation type="journal article" date="2019" name="Int. J. Syst. Evol. Microbiol.">
        <title>The Global Catalogue of Microorganisms (GCM) 10K type strain sequencing project: providing services to taxonomists for standard genome sequencing and annotation.</title>
        <authorList>
            <consortium name="The Broad Institute Genomics Platform"/>
            <consortium name="The Broad Institute Genome Sequencing Center for Infectious Disease"/>
            <person name="Wu L."/>
            <person name="Ma J."/>
        </authorList>
    </citation>
    <scope>NUCLEOTIDE SEQUENCE [LARGE SCALE GENOMIC DNA]</scope>
    <source>
        <strain evidence="4">CECT 8472</strain>
    </source>
</reference>
<comment type="similarity">
    <text evidence="1">Belongs to the complex I subunit 6 family.</text>
</comment>
<keyword evidence="1" id="KW-0874">Quinone</keyword>
<protein>
    <recommendedName>
        <fullName evidence="1">NADH-quinone oxidoreductase subunit J</fullName>
        <ecNumber evidence="1">7.1.1.-</ecNumber>
    </recommendedName>
</protein>
<dbReference type="EC" id="7.1.1.-" evidence="1"/>
<evidence type="ECO:0000313" key="4">
    <source>
        <dbReference type="Proteomes" id="UP001595799"/>
    </source>
</evidence>
<feature type="transmembrane region" description="Helical" evidence="1">
    <location>
        <begin position="140"/>
        <end position="160"/>
    </location>
</feature>
<evidence type="ECO:0000256" key="2">
    <source>
        <dbReference type="SAM" id="MobiDB-lite"/>
    </source>
</evidence>
<evidence type="ECO:0000313" key="3">
    <source>
        <dbReference type="EMBL" id="MFC4350894.1"/>
    </source>
</evidence>
<keyword evidence="4" id="KW-1185">Reference proteome</keyword>
<name>A0ABV8UIN0_9PROT</name>
<keyword evidence="1" id="KW-1003">Cell membrane</keyword>
<dbReference type="Pfam" id="PF00499">
    <property type="entry name" value="Oxidored_q3"/>
    <property type="match status" value="1"/>
</dbReference>
<feature type="transmembrane region" description="Helical" evidence="1">
    <location>
        <begin position="55"/>
        <end position="75"/>
    </location>
</feature>
<keyword evidence="1" id="KW-0472">Membrane</keyword>
<feature type="transmembrane region" description="Helical" evidence="1">
    <location>
        <begin position="7"/>
        <end position="24"/>
    </location>
</feature>
<keyword evidence="1" id="KW-1133">Transmembrane helix</keyword>
<feature type="compositionally biased region" description="Basic residues" evidence="2">
    <location>
        <begin position="198"/>
        <end position="213"/>
    </location>
</feature>
<dbReference type="Gene3D" id="1.20.120.1200">
    <property type="entry name" value="NADH-ubiquinone/plastoquinone oxidoreductase chain 6, subunit NuoJ"/>
    <property type="match status" value="1"/>
</dbReference>
<sequence>MIGASDIAFYALSLLALVTGWRVFRTDSMVRASFLLMVSFIAVGLIMVLRAAPYIGVATVFMMAVEMMVMALFMVMFMMNPAGLNPMNMVHQERLSIAAGVIAFIGLAVAILMSELPVNPVSESKQVVHDLGIELLGNSMLIFETAGVTLLATMVGTVILSSRAGRFGAADAGSVPPGLDPGGAPAGRQPEEGEGGGHHHHHGHGHHNHGSGH</sequence>
<comment type="function">
    <text evidence="1">NDH-1 shuttles electrons from NADH, via FMN and iron-sulfur (Fe-S) centers, to quinones in the respiratory chain. Couples the redox reaction to proton translocation (for every two electrons transferred, four hydrogen ions are translocated across the cytoplasmic membrane), and thus conserves the redox energy in a proton gradient.</text>
</comment>
<comment type="catalytic activity">
    <reaction evidence="1">
        <text>a quinone + NADH + 5 H(+)(in) = a quinol + NAD(+) + 4 H(+)(out)</text>
        <dbReference type="Rhea" id="RHEA:57888"/>
        <dbReference type="ChEBI" id="CHEBI:15378"/>
        <dbReference type="ChEBI" id="CHEBI:24646"/>
        <dbReference type="ChEBI" id="CHEBI:57540"/>
        <dbReference type="ChEBI" id="CHEBI:57945"/>
        <dbReference type="ChEBI" id="CHEBI:132124"/>
    </reaction>
</comment>
<keyword evidence="1" id="KW-0520">NAD</keyword>